<gene>
    <name evidence="5" type="ORF">EJ06DRAFT_562984</name>
</gene>
<reference evidence="5" key="1">
    <citation type="journal article" date="2020" name="Stud. Mycol.">
        <title>101 Dothideomycetes genomes: a test case for predicting lifestyles and emergence of pathogens.</title>
        <authorList>
            <person name="Haridas S."/>
            <person name="Albert R."/>
            <person name="Binder M."/>
            <person name="Bloem J."/>
            <person name="Labutti K."/>
            <person name="Salamov A."/>
            <person name="Andreopoulos B."/>
            <person name="Baker S."/>
            <person name="Barry K."/>
            <person name="Bills G."/>
            <person name="Bluhm B."/>
            <person name="Cannon C."/>
            <person name="Castanera R."/>
            <person name="Culley D."/>
            <person name="Daum C."/>
            <person name="Ezra D."/>
            <person name="Gonzalez J."/>
            <person name="Henrissat B."/>
            <person name="Kuo A."/>
            <person name="Liang C."/>
            <person name="Lipzen A."/>
            <person name="Lutzoni F."/>
            <person name="Magnuson J."/>
            <person name="Mondo S."/>
            <person name="Nolan M."/>
            <person name="Ohm R."/>
            <person name="Pangilinan J."/>
            <person name="Park H.-J."/>
            <person name="Ramirez L."/>
            <person name="Alfaro M."/>
            <person name="Sun H."/>
            <person name="Tritt A."/>
            <person name="Yoshinaga Y."/>
            <person name="Zwiers L.-H."/>
            <person name="Turgeon B."/>
            <person name="Goodwin S."/>
            <person name="Spatafora J."/>
            <person name="Crous P."/>
            <person name="Grigoriev I."/>
        </authorList>
    </citation>
    <scope>NUCLEOTIDE SEQUENCE</scope>
    <source>
        <strain evidence="5">CBS 262.69</strain>
    </source>
</reference>
<dbReference type="Gene3D" id="3.30.465.10">
    <property type="match status" value="2"/>
</dbReference>
<evidence type="ECO:0000256" key="3">
    <source>
        <dbReference type="SAM" id="SignalP"/>
    </source>
</evidence>
<evidence type="ECO:0000313" key="5">
    <source>
        <dbReference type="EMBL" id="KAF2399612.1"/>
    </source>
</evidence>
<feature type="chain" id="PRO_5026041730" evidence="3">
    <location>
        <begin position="46"/>
        <end position="600"/>
    </location>
</feature>
<comment type="similarity">
    <text evidence="1">Belongs to the oxygen-dependent FAD-linked oxidoreductase family.</text>
</comment>
<dbReference type="GO" id="GO:0071949">
    <property type="term" value="F:FAD binding"/>
    <property type="evidence" value="ECO:0007669"/>
    <property type="project" value="InterPro"/>
</dbReference>
<dbReference type="InterPro" id="IPR050432">
    <property type="entry name" value="FAD-linked_Oxidoreductases_BP"/>
</dbReference>
<keyword evidence="2" id="KW-0560">Oxidoreductase</keyword>
<accession>A0A6G1HUD5</accession>
<dbReference type="GO" id="GO:0016491">
    <property type="term" value="F:oxidoreductase activity"/>
    <property type="evidence" value="ECO:0007669"/>
    <property type="project" value="UniProtKB-KW"/>
</dbReference>
<dbReference type="AlphaFoldDB" id="A0A6G1HUD5"/>
<protein>
    <submittedName>
        <fullName evidence="5">FAD-binding domain-containing protein</fullName>
    </submittedName>
</protein>
<evidence type="ECO:0000313" key="6">
    <source>
        <dbReference type="Proteomes" id="UP000799640"/>
    </source>
</evidence>
<dbReference type="Pfam" id="PF01565">
    <property type="entry name" value="FAD_binding_4"/>
    <property type="match status" value="1"/>
</dbReference>
<proteinExistence type="inferred from homology"/>
<dbReference type="PROSITE" id="PS51387">
    <property type="entry name" value="FAD_PCMH"/>
    <property type="match status" value="1"/>
</dbReference>
<dbReference type="Pfam" id="PF08031">
    <property type="entry name" value="BBE"/>
    <property type="match status" value="1"/>
</dbReference>
<dbReference type="Proteomes" id="UP000799640">
    <property type="component" value="Unassembled WGS sequence"/>
</dbReference>
<dbReference type="OrthoDB" id="9983560at2759"/>
<sequence>MGWGGVYHCGPARPPPFPSPSLSLPTMRSLTLSLSFLALLGPAAAAANCKAIPSDPSFPAADVWKAALPNAKARGPQTIPTRPDYRLEAASVVDVKAAVDFARKHNVRLSLITSGHDGLARNDAPSGLLVGLEKLTGVRIETTFTPSPKGAAPISKPAPMPKLRKRATPQAVTFGAGMTTQAINDLIAKEGIYTNGAEHGEVSVAGGWAQCGGHGPLTPYVGLGVDDALEFQVVTADGQLRIANAVSEPDLFWALRGGCGSTFGVVVQATVRAHPSPKMAVTRFTLNATNPAGVAKATAVLHAAFPDLVKAGVGGYYNLFPGQLTGIFHTVGEQGTSAYSQKIWAPILAKLGGVDTVVKSTATATYAEFPSYKAYYDKTWGAADAHMKARRGLSKPDVYNWWSTPEPEAIPALARRHGPGEAAMLPVSGGRSDGASRLLDAAAVTDPRNADLIRKSMPGKGMLRGALLGGPGLHKPGPADTAVHPSWRSTIATLWVPGDGAGLAELAPKMGSYVNEGAWNASNWQDVFWGANYGRLEKVKEKVDPGFVFYVTPGVGADAWAGNGKGALCKAEGGQGRSGVVKGGFPPVGDNLNLKKGSKG</sequence>
<feature type="domain" description="FAD-binding PCMH-type" evidence="4">
    <location>
        <begin position="78"/>
        <end position="276"/>
    </location>
</feature>
<dbReference type="SUPFAM" id="SSF56176">
    <property type="entry name" value="FAD-binding/transporter-associated domain-like"/>
    <property type="match status" value="1"/>
</dbReference>
<evidence type="ECO:0000259" key="4">
    <source>
        <dbReference type="PROSITE" id="PS51387"/>
    </source>
</evidence>
<dbReference type="InterPro" id="IPR016166">
    <property type="entry name" value="FAD-bd_PCMH"/>
</dbReference>
<dbReference type="PANTHER" id="PTHR13878:SF91">
    <property type="entry name" value="FAD BINDING DOMAIN PROTEIN (AFU_ORTHOLOGUE AFUA_6G12070)-RELATED"/>
    <property type="match status" value="1"/>
</dbReference>
<feature type="signal peptide" evidence="3">
    <location>
        <begin position="1"/>
        <end position="45"/>
    </location>
</feature>
<dbReference type="EMBL" id="ML996697">
    <property type="protein sequence ID" value="KAF2399612.1"/>
    <property type="molecule type" value="Genomic_DNA"/>
</dbReference>
<name>A0A6G1HUD5_9PEZI</name>
<dbReference type="InterPro" id="IPR036318">
    <property type="entry name" value="FAD-bd_PCMH-like_sf"/>
</dbReference>
<evidence type="ECO:0000256" key="2">
    <source>
        <dbReference type="ARBA" id="ARBA00023002"/>
    </source>
</evidence>
<dbReference type="InterPro" id="IPR012951">
    <property type="entry name" value="BBE"/>
</dbReference>
<keyword evidence="6" id="KW-1185">Reference proteome</keyword>
<dbReference type="InterPro" id="IPR006094">
    <property type="entry name" value="Oxid_FAD_bind_N"/>
</dbReference>
<dbReference type="PANTHER" id="PTHR13878">
    <property type="entry name" value="GULONOLACTONE OXIDASE"/>
    <property type="match status" value="1"/>
</dbReference>
<keyword evidence="3" id="KW-0732">Signal</keyword>
<evidence type="ECO:0000256" key="1">
    <source>
        <dbReference type="ARBA" id="ARBA00005466"/>
    </source>
</evidence>
<organism evidence="5 6">
    <name type="scientific">Trichodelitschia bisporula</name>
    <dbReference type="NCBI Taxonomy" id="703511"/>
    <lineage>
        <taxon>Eukaryota</taxon>
        <taxon>Fungi</taxon>
        <taxon>Dikarya</taxon>
        <taxon>Ascomycota</taxon>
        <taxon>Pezizomycotina</taxon>
        <taxon>Dothideomycetes</taxon>
        <taxon>Dothideomycetes incertae sedis</taxon>
        <taxon>Phaeotrichales</taxon>
        <taxon>Phaeotrichaceae</taxon>
        <taxon>Trichodelitschia</taxon>
    </lineage>
</organism>
<dbReference type="InterPro" id="IPR016169">
    <property type="entry name" value="FAD-bd_PCMH_sub2"/>
</dbReference>